<sequence length="646" mass="70454">MPQCGVKHYRIAIIALWLETLLYGSFSTIQEIFAGTQQFSGLYSVLFAGSIYVLGFQRRRKYYIATSIVIYACITGAVVVHLVQTLWTPNFTVNSQFVGQAYFRCTPGAETPAQVHDAIINNLTNTIADGIAILAQITADGLLIYRCFIIWNRRQLVILPLIALLLATSACNLAAMYYDSQTYEIRRDTSPESGPPPTWFHLLKMSTTFATASYALTLATTVVTTALIAARIWWTSRELGRSLNRSSGSMYKSAIILIVESGALWSSGLIAALIVHHTALQYAPIAGFTLNILLGIAPTLIIVRVGLGHAIETSYPPVHRSTAVHHVFGYVLSIKISNILAFLALTFLSTRAQTEAIAYGIYLTLFTQCIRALRLAPQGKWHWAVAIILFVLGTIVVLLDFLRVTATPNITANSFCTGTKCFSCSTSDAAAVAREIPTNDAFNIVGNVFATVFRFVGVSYLIPASFIPYSHFHLSLIVRPAVSFVRVAAIAQQRNFHTLGSQSSGTLGGIANALGTVRAYTSVPSHEHGLVRPVWNLGKQKEKATGETRPWFDAVGATIVESASIYSVVAVITTLTSVFSPVWAIVPDGIEIQLAGIIPTMIIIRVCLGKSLDPMRLWSSRRKLGGKGIEAEYEHQELGSGILPEM</sequence>
<keyword evidence="1" id="KW-1133">Transmembrane helix</keyword>
<accession>A0A4Y9YL40</accession>
<feature type="transmembrane region" description="Helical" evidence="1">
    <location>
        <begin position="39"/>
        <end position="56"/>
    </location>
</feature>
<feature type="transmembrane region" description="Helical" evidence="1">
    <location>
        <begin position="381"/>
        <end position="399"/>
    </location>
</feature>
<comment type="caution">
    <text evidence="2">The sequence shown here is derived from an EMBL/GenBank/DDBJ whole genome shotgun (WGS) entry which is preliminary data.</text>
</comment>
<feature type="transmembrane region" description="Helical" evidence="1">
    <location>
        <begin position="254"/>
        <end position="276"/>
    </location>
</feature>
<feature type="transmembrane region" description="Helical" evidence="1">
    <location>
        <begin position="131"/>
        <end position="149"/>
    </location>
</feature>
<protein>
    <submittedName>
        <fullName evidence="2">Uncharacterized protein</fullName>
    </submittedName>
</protein>
<keyword evidence="1" id="KW-0812">Transmembrane</keyword>
<gene>
    <name evidence="2" type="ORF">EVG20_g6554</name>
</gene>
<feature type="transmembrane region" description="Helical" evidence="1">
    <location>
        <begin position="156"/>
        <end position="178"/>
    </location>
</feature>
<reference evidence="2 3" key="1">
    <citation type="submission" date="2019-02" db="EMBL/GenBank/DDBJ databases">
        <title>Genome sequencing of the rare red list fungi Dentipellis fragilis.</title>
        <authorList>
            <person name="Buettner E."/>
            <person name="Kellner H."/>
        </authorList>
    </citation>
    <scope>NUCLEOTIDE SEQUENCE [LARGE SCALE GENOMIC DNA]</scope>
    <source>
        <strain evidence="2 3">DSM 105465</strain>
    </source>
</reference>
<keyword evidence="1" id="KW-0472">Membrane</keyword>
<feature type="transmembrane region" description="Helical" evidence="1">
    <location>
        <begin position="12"/>
        <end position="33"/>
    </location>
</feature>
<dbReference type="EMBL" id="SEOQ01000444">
    <property type="protein sequence ID" value="TFY62832.1"/>
    <property type="molecule type" value="Genomic_DNA"/>
</dbReference>
<feature type="transmembrane region" description="Helical" evidence="1">
    <location>
        <begin position="592"/>
        <end position="612"/>
    </location>
</feature>
<dbReference type="AlphaFoldDB" id="A0A4Y9YL40"/>
<feature type="transmembrane region" description="Helical" evidence="1">
    <location>
        <begin position="68"/>
        <end position="87"/>
    </location>
</feature>
<dbReference type="OrthoDB" id="3341077at2759"/>
<evidence type="ECO:0000313" key="2">
    <source>
        <dbReference type="EMBL" id="TFY62832.1"/>
    </source>
</evidence>
<name>A0A4Y9YL40_9AGAM</name>
<evidence type="ECO:0000313" key="3">
    <source>
        <dbReference type="Proteomes" id="UP000298327"/>
    </source>
</evidence>
<feature type="transmembrane region" description="Helical" evidence="1">
    <location>
        <begin position="327"/>
        <end position="350"/>
    </location>
</feature>
<proteinExistence type="predicted"/>
<dbReference type="Proteomes" id="UP000298327">
    <property type="component" value="Unassembled WGS sequence"/>
</dbReference>
<organism evidence="2 3">
    <name type="scientific">Dentipellis fragilis</name>
    <dbReference type="NCBI Taxonomy" id="205917"/>
    <lineage>
        <taxon>Eukaryota</taxon>
        <taxon>Fungi</taxon>
        <taxon>Dikarya</taxon>
        <taxon>Basidiomycota</taxon>
        <taxon>Agaricomycotina</taxon>
        <taxon>Agaricomycetes</taxon>
        <taxon>Russulales</taxon>
        <taxon>Hericiaceae</taxon>
        <taxon>Dentipellis</taxon>
    </lineage>
</organism>
<evidence type="ECO:0000256" key="1">
    <source>
        <dbReference type="SAM" id="Phobius"/>
    </source>
</evidence>
<feature type="transmembrane region" description="Helical" evidence="1">
    <location>
        <begin position="212"/>
        <end position="234"/>
    </location>
</feature>
<feature type="transmembrane region" description="Helical" evidence="1">
    <location>
        <begin position="282"/>
        <end position="307"/>
    </location>
</feature>
<keyword evidence="3" id="KW-1185">Reference proteome</keyword>
<feature type="transmembrane region" description="Helical" evidence="1">
    <location>
        <begin position="565"/>
        <end position="586"/>
    </location>
</feature>